<dbReference type="eggNOG" id="ENOG502ZZ9M">
    <property type="taxonomic scope" value="Bacteria"/>
</dbReference>
<dbReference type="AlphaFoldDB" id="N8UXA3"/>
<dbReference type="RefSeq" id="WP_004772971.1">
    <property type="nucleotide sequence ID" value="NZ_KB849357.1"/>
</dbReference>
<name>N8UXA3_9GAMM</name>
<accession>N8UXA3</accession>
<gene>
    <name evidence="1" type="ORF">F971_03118</name>
</gene>
<evidence type="ECO:0000313" key="2">
    <source>
        <dbReference type="Proteomes" id="UP000013049"/>
    </source>
</evidence>
<comment type="caution">
    <text evidence="1">The sequence shown here is derived from an EMBL/GenBank/DDBJ whole genome shotgun (WGS) entry which is preliminary data.</text>
</comment>
<reference evidence="1 2" key="1">
    <citation type="submission" date="2013-02" db="EMBL/GenBank/DDBJ databases">
        <title>The Genome Sequence of Acinetobacter sp. NIPH 758.</title>
        <authorList>
            <consortium name="The Broad Institute Genome Sequencing Platform"/>
            <consortium name="The Broad Institute Genome Sequencing Center for Infectious Disease"/>
            <person name="Cerqueira G."/>
            <person name="Feldgarden M."/>
            <person name="Courvalin P."/>
            <person name="Perichon B."/>
            <person name="Grillot-Courvalin C."/>
            <person name="Clermont D."/>
            <person name="Rocha E."/>
            <person name="Yoon E.-J."/>
            <person name="Nemec A."/>
            <person name="Walker B."/>
            <person name="Young S.K."/>
            <person name="Zeng Q."/>
            <person name="Gargeya S."/>
            <person name="Fitzgerald M."/>
            <person name="Haas B."/>
            <person name="Abouelleil A."/>
            <person name="Alvarado L."/>
            <person name="Arachchi H.M."/>
            <person name="Berlin A.M."/>
            <person name="Chapman S.B."/>
            <person name="Dewar J."/>
            <person name="Goldberg J."/>
            <person name="Griggs A."/>
            <person name="Gujja S."/>
            <person name="Hansen M."/>
            <person name="Howarth C."/>
            <person name="Imamovic A."/>
            <person name="Larimer J."/>
            <person name="McCowan C."/>
            <person name="Murphy C."/>
            <person name="Neiman D."/>
            <person name="Pearson M."/>
            <person name="Priest M."/>
            <person name="Roberts A."/>
            <person name="Saif S."/>
            <person name="Shea T."/>
            <person name="Sisk P."/>
            <person name="Sykes S."/>
            <person name="Wortman J."/>
            <person name="Nusbaum C."/>
            <person name="Birren B."/>
        </authorList>
    </citation>
    <scope>NUCLEOTIDE SEQUENCE [LARGE SCALE GENOMIC DNA]</scope>
    <source>
        <strain evidence="1 2">NIPH 758</strain>
    </source>
</reference>
<proteinExistence type="predicted"/>
<dbReference type="EMBL" id="APPC01000018">
    <property type="protein sequence ID" value="ENU92025.1"/>
    <property type="molecule type" value="Genomic_DNA"/>
</dbReference>
<dbReference type="HOGENOM" id="CLU_138455_1_0_6"/>
<organism evidence="1 2">
    <name type="scientific">Acinetobacter vivianii</name>
    <dbReference type="NCBI Taxonomy" id="1776742"/>
    <lineage>
        <taxon>Bacteria</taxon>
        <taxon>Pseudomonadati</taxon>
        <taxon>Pseudomonadota</taxon>
        <taxon>Gammaproteobacteria</taxon>
        <taxon>Moraxellales</taxon>
        <taxon>Moraxellaceae</taxon>
        <taxon>Acinetobacter</taxon>
    </lineage>
</organism>
<evidence type="ECO:0000313" key="1">
    <source>
        <dbReference type="EMBL" id="ENU92025.1"/>
    </source>
</evidence>
<dbReference type="Proteomes" id="UP000013049">
    <property type="component" value="Unassembled WGS sequence"/>
</dbReference>
<evidence type="ECO:0008006" key="3">
    <source>
        <dbReference type="Google" id="ProtNLM"/>
    </source>
</evidence>
<sequence>MINLSKAINDVLAECERQINIKGYSTDLDDLYKQNQLPRAASGYVDHVVGRSWVFNDYGPEAYQDDDVPEFWPWADDCWNPKNSREDLVRTAALLIAEIERLDRKEAKADVEG</sequence>
<protein>
    <recommendedName>
        <fullName evidence="3">Phage protein</fullName>
    </recommendedName>
</protein>
<dbReference type="PATRIC" id="fig|1217712.3.peg.3011"/>